<dbReference type="EMBL" id="QPJK01000009">
    <property type="protein sequence ID" value="RCW67372.1"/>
    <property type="molecule type" value="Genomic_DNA"/>
</dbReference>
<dbReference type="Pfam" id="PF03401">
    <property type="entry name" value="TctC"/>
    <property type="match status" value="1"/>
</dbReference>
<evidence type="ECO:0000313" key="3">
    <source>
        <dbReference type="EMBL" id="RCW67372.1"/>
    </source>
</evidence>
<feature type="chain" id="PRO_5016744069" evidence="2">
    <location>
        <begin position="37"/>
        <end position="333"/>
    </location>
</feature>
<reference evidence="3 4" key="1">
    <citation type="submission" date="2018-07" db="EMBL/GenBank/DDBJ databases">
        <title>Genomic Encyclopedia of Type Strains, Phase IV (KMG-IV): sequencing the most valuable type-strain genomes for metagenomic binning, comparative biology and taxonomic classification.</title>
        <authorList>
            <person name="Goeker M."/>
        </authorList>
    </citation>
    <scope>NUCLEOTIDE SEQUENCE [LARGE SCALE GENOMIC DNA]</scope>
    <source>
        <strain evidence="3 4">DSM 21634</strain>
    </source>
</reference>
<dbReference type="AlphaFoldDB" id="A0A368XH95"/>
<dbReference type="Gene3D" id="3.40.190.150">
    <property type="entry name" value="Bordetella uptake gene, domain 1"/>
    <property type="match status" value="1"/>
</dbReference>
<evidence type="ECO:0000313" key="4">
    <source>
        <dbReference type="Proteomes" id="UP000252884"/>
    </source>
</evidence>
<dbReference type="InterPro" id="IPR006311">
    <property type="entry name" value="TAT_signal"/>
</dbReference>
<dbReference type="OrthoDB" id="8678477at2"/>
<dbReference type="Proteomes" id="UP000252884">
    <property type="component" value="Unassembled WGS sequence"/>
</dbReference>
<dbReference type="RefSeq" id="WP_114470888.1">
    <property type="nucleotide sequence ID" value="NZ_QPJK01000009.1"/>
</dbReference>
<dbReference type="Gene3D" id="3.40.190.10">
    <property type="entry name" value="Periplasmic binding protein-like II"/>
    <property type="match status" value="1"/>
</dbReference>
<keyword evidence="2" id="KW-0732">Signal</keyword>
<evidence type="ECO:0000256" key="2">
    <source>
        <dbReference type="SAM" id="SignalP"/>
    </source>
</evidence>
<gene>
    <name evidence="3" type="ORF">DES41_10995</name>
</gene>
<comment type="similarity">
    <text evidence="1">Belongs to the UPF0065 (bug) family.</text>
</comment>
<accession>A0A368XH95</accession>
<dbReference type="PANTHER" id="PTHR42928:SF5">
    <property type="entry name" value="BLR1237 PROTEIN"/>
    <property type="match status" value="1"/>
</dbReference>
<dbReference type="PANTHER" id="PTHR42928">
    <property type="entry name" value="TRICARBOXYLATE-BINDING PROTEIN"/>
    <property type="match status" value="1"/>
</dbReference>
<dbReference type="PIRSF" id="PIRSF017082">
    <property type="entry name" value="YflP"/>
    <property type="match status" value="1"/>
</dbReference>
<name>A0A368XH95_9BURK</name>
<proteinExistence type="inferred from homology"/>
<dbReference type="InterPro" id="IPR042100">
    <property type="entry name" value="Bug_dom1"/>
</dbReference>
<evidence type="ECO:0000256" key="1">
    <source>
        <dbReference type="ARBA" id="ARBA00006987"/>
    </source>
</evidence>
<keyword evidence="3" id="KW-0675">Receptor</keyword>
<keyword evidence="4" id="KW-1185">Reference proteome</keyword>
<protein>
    <submittedName>
        <fullName evidence="3">Tripartite-type tricarboxylate transporter receptor subunit TctC</fullName>
    </submittedName>
</protein>
<feature type="signal peptide" evidence="2">
    <location>
        <begin position="1"/>
        <end position="36"/>
    </location>
</feature>
<dbReference type="PROSITE" id="PS51318">
    <property type="entry name" value="TAT"/>
    <property type="match status" value="1"/>
</dbReference>
<comment type="caution">
    <text evidence="3">The sequence shown here is derived from an EMBL/GenBank/DDBJ whole genome shotgun (WGS) entry which is preliminary data.</text>
</comment>
<dbReference type="SUPFAM" id="SSF53850">
    <property type="entry name" value="Periplasmic binding protein-like II"/>
    <property type="match status" value="1"/>
</dbReference>
<organism evidence="3 4">
    <name type="scientific">Pseudorhodoferax soli</name>
    <dbReference type="NCBI Taxonomy" id="545864"/>
    <lineage>
        <taxon>Bacteria</taxon>
        <taxon>Pseudomonadati</taxon>
        <taxon>Pseudomonadota</taxon>
        <taxon>Betaproteobacteria</taxon>
        <taxon>Burkholderiales</taxon>
        <taxon>Comamonadaceae</taxon>
    </lineage>
</organism>
<dbReference type="CDD" id="cd07012">
    <property type="entry name" value="PBP2_Bug_TTT"/>
    <property type="match status" value="1"/>
</dbReference>
<dbReference type="InterPro" id="IPR005064">
    <property type="entry name" value="BUG"/>
</dbReference>
<sequence>MPIAFPSPATPVARRTVLRAGLGALAASTLGAPAFASTAFPNKPIQLQLPFPAGGMFDAVLRALAEAAAKDLGQPIVLMHRAGAGGVTGVSSLTSMGDADGYLLGVMHNSVIRWPHMNKVAWDPRTDFTYLMGLNNLTTGIAVAADAPWKTLAELLADAKARPGQLSWGNVGAISANRIYAERLARAAGAKFNFIPFKGGNEQLTAVVGRHLDVYGDPGFGAMARSGKLRVLATFTEQRLSQWPNVPTVRELGHDLVVQSPFGLVAPKNMDPAVRARLESAFQKAAHDPAYRRIVDDFDLAPWNIGGEAYRQYAVAQYDREKQMLDEIGFKPE</sequence>